<dbReference type="InterPro" id="IPR010982">
    <property type="entry name" value="Lambda_DNA-bd_dom_sf"/>
</dbReference>
<proteinExistence type="predicted"/>
<dbReference type="Gene3D" id="1.10.260.40">
    <property type="entry name" value="lambda repressor-like DNA-binding domains"/>
    <property type="match status" value="1"/>
</dbReference>
<dbReference type="PROSITE" id="PS50943">
    <property type="entry name" value="HTH_CROC1"/>
    <property type="match status" value="1"/>
</dbReference>
<dbReference type="GO" id="GO:0003677">
    <property type="term" value="F:DNA binding"/>
    <property type="evidence" value="ECO:0007669"/>
    <property type="project" value="InterPro"/>
</dbReference>
<name>A0A8S5MN34_9CAUD</name>
<dbReference type="SUPFAM" id="SSF47413">
    <property type="entry name" value="lambda repressor-like DNA-binding domains"/>
    <property type="match status" value="1"/>
</dbReference>
<reference evidence="2" key="1">
    <citation type="journal article" date="2021" name="Proc. Natl. Acad. Sci. U.S.A.">
        <title>A Catalog of Tens of Thousands of Viruses from Human Metagenomes Reveals Hidden Associations with Chronic Diseases.</title>
        <authorList>
            <person name="Tisza M.J."/>
            <person name="Buck C.B."/>
        </authorList>
    </citation>
    <scope>NUCLEOTIDE SEQUENCE</scope>
    <source>
        <strain evidence="2">CtI7W9</strain>
    </source>
</reference>
<feature type="domain" description="HTH cro/C1-type" evidence="1">
    <location>
        <begin position="106"/>
        <end position="134"/>
    </location>
</feature>
<protein>
    <submittedName>
        <fullName evidence="2">Helix-turn-helix domain protein</fullName>
    </submittedName>
</protein>
<dbReference type="Pfam" id="PF01381">
    <property type="entry name" value="HTH_3"/>
    <property type="match status" value="1"/>
</dbReference>
<evidence type="ECO:0000313" key="2">
    <source>
        <dbReference type="EMBL" id="DAD83721.1"/>
    </source>
</evidence>
<dbReference type="EMBL" id="BK014941">
    <property type="protein sequence ID" value="DAD83721.1"/>
    <property type="molecule type" value="Genomic_DNA"/>
</dbReference>
<evidence type="ECO:0000259" key="1">
    <source>
        <dbReference type="PROSITE" id="PS50943"/>
    </source>
</evidence>
<accession>A0A8S5MN34</accession>
<sequence length="157" mass="17266">MTDNTVKALGRAYGIMAAQLPDIIGARCRVQTANMWPIRGLGEGLRYMIVSRKLTPEVDRAIRDALQGVEDITEDAHALPLNQQGMWELAYMHGRCAPVLSDGEYLRDQLKARGLTLEQAAEACEVSKAAVHSWCAGVKPIPQARRELLAARLGIMI</sequence>
<organism evidence="2">
    <name type="scientific">Myoviridae sp. ctI7W9</name>
    <dbReference type="NCBI Taxonomy" id="2826636"/>
    <lineage>
        <taxon>Viruses</taxon>
        <taxon>Duplodnaviria</taxon>
        <taxon>Heunggongvirae</taxon>
        <taxon>Uroviricota</taxon>
        <taxon>Caudoviricetes</taxon>
    </lineage>
</organism>
<dbReference type="InterPro" id="IPR001387">
    <property type="entry name" value="Cro/C1-type_HTH"/>
</dbReference>